<keyword evidence="2" id="KW-0812">Transmembrane</keyword>
<feature type="transmembrane region" description="Helical" evidence="2">
    <location>
        <begin position="98"/>
        <end position="118"/>
    </location>
</feature>
<keyword evidence="2" id="KW-0472">Membrane</keyword>
<sequence length="119" mass="12555">MEPTNPFSPPRRNAAGPEQRARGRELARQVAATGAAKGAIVRKLRAIGLGDVDADELADTALRHQTRKKRVRGMSVVLAGALLVAAAVFLSPLVAVKLVIIVGVFGTFFVMLGLAQLLT</sequence>
<reference evidence="3 4" key="1">
    <citation type="submission" date="2019-02" db="EMBL/GenBank/DDBJ databases">
        <title>Deep-cultivation of Planctomycetes and their phenomic and genomic characterization uncovers novel biology.</title>
        <authorList>
            <person name="Wiegand S."/>
            <person name="Jogler M."/>
            <person name="Boedeker C."/>
            <person name="Pinto D."/>
            <person name="Vollmers J."/>
            <person name="Rivas-Marin E."/>
            <person name="Kohn T."/>
            <person name="Peeters S.H."/>
            <person name="Heuer A."/>
            <person name="Rast P."/>
            <person name="Oberbeckmann S."/>
            <person name="Bunk B."/>
            <person name="Jeske O."/>
            <person name="Meyerdierks A."/>
            <person name="Storesund J.E."/>
            <person name="Kallscheuer N."/>
            <person name="Luecker S."/>
            <person name="Lage O.M."/>
            <person name="Pohl T."/>
            <person name="Merkel B.J."/>
            <person name="Hornburger P."/>
            <person name="Mueller R.-W."/>
            <person name="Bruemmer F."/>
            <person name="Labrenz M."/>
            <person name="Spormann A.M."/>
            <person name="Op den Camp H."/>
            <person name="Overmann J."/>
            <person name="Amann R."/>
            <person name="Jetten M.S.M."/>
            <person name="Mascher T."/>
            <person name="Medema M.H."/>
            <person name="Devos D.P."/>
            <person name="Kaster A.-K."/>
            <person name="Ovreas L."/>
            <person name="Rohde M."/>
            <person name="Galperin M.Y."/>
            <person name="Jogler C."/>
        </authorList>
    </citation>
    <scope>NUCLEOTIDE SEQUENCE [LARGE SCALE GENOMIC DNA]</scope>
    <source>
        <strain evidence="3 4">TBK1r</strain>
    </source>
</reference>
<organism evidence="3 4">
    <name type="scientific">Stieleria magnilauensis</name>
    <dbReference type="NCBI Taxonomy" id="2527963"/>
    <lineage>
        <taxon>Bacteria</taxon>
        <taxon>Pseudomonadati</taxon>
        <taxon>Planctomycetota</taxon>
        <taxon>Planctomycetia</taxon>
        <taxon>Pirellulales</taxon>
        <taxon>Pirellulaceae</taxon>
        <taxon>Stieleria</taxon>
    </lineage>
</organism>
<name>A0ABX5XKY2_9BACT</name>
<keyword evidence="4" id="KW-1185">Reference proteome</keyword>
<gene>
    <name evidence="3" type="ORF">TBK1r_13670</name>
</gene>
<evidence type="ECO:0000256" key="1">
    <source>
        <dbReference type="SAM" id="MobiDB-lite"/>
    </source>
</evidence>
<accession>A0ABX5XKY2</accession>
<evidence type="ECO:0000313" key="3">
    <source>
        <dbReference type="EMBL" id="QDV82437.1"/>
    </source>
</evidence>
<feature type="region of interest" description="Disordered" evidence="1">
    <location>
        <begin position="1"/>
        <end position="27"/>
    </location>
</feature>
<protein>
    <recommendedName>
        <fullName evidence="5">DUF2157 domain-containing protein</fullName>
    </recommendedName>
</protein>
<proteinExistence type="predicted"/>
<evidence type="ECO:0000313" key="4">
    <source>
        <dbReference type="Proteomes" id="UP000318081"/>
    </source>
</evidence>
<feature type="transmembrane region" description="Helical" evidence="2">
    <location>
        <begin position="73"/>
        <end position="92"/>
    </location>
</feature>
<evidence type="ECO:0000256" key="2">
    <source>
        <dbReference type="SAM" id="Phobius"/>
    </source>
</evidence>
<dbReference type="Proteomes" id="UP000318081">
    <property type="component" value="Chromosome"/>
</dbReference>
<dbReference type="EMBL" id="CP036432">
    <property type="protein sequence ID" value="QDV82437.1"/>
    <property type="molecule type" value="Genomic_DNA"/>
</dbReference>
<keyword evidence="2" id="KW-1133">Transmembrane helix</keyword>
<evidence type="ECO:0008006" key="5">
    <source>
        <dbReference type="Google" id="ProtNLM"/>
    </source>
</evidence>